<evidence type="ECO:0000313" key="2">
    <source>
        <dbReference type="EMBL" id="MFB9751487.1"/>
    </source>
</evidence>
<keyword evidence="1" id="KW-0175">Coiled coil</keyword>
<name>A0ABV5VT72_9BACL</name>
<evidence type="ECO:0000256" key="1">
    <source>
        <dbReference type="SAM" id="Coils"/>
    </source>
</evidence>
<dbReference type="EMBL" id="JBHMAG010000007">
    <property type="protein sequence ID" value="MFB9751487.1"/>
    <property type="molecule type" value="Genomic_DNA"/>
</dbReference>
<dbReference type="RefSeq" id="WP_344912048.1">
    <property type="nucleotide sequence ID" value="NZ_BAAAYO010000010.1"/>
</dbReference>
<evidence type="ECO:0000313" key="3">
    <source>
        <dbReference type="Proteomes" id="UP001589619"/>
    </source>
</evidence>
<sequence>MNPVFDREFDALVDKFAELLTGQSTPGTVEKVKKWAIYNHIHKTMPALASHWNQSHPEAKQEIRKLFEEIKSMNEAVRAERDQSVKSNPE</sequence>
<feature type="coiled-coil region" evidence="1">
    <location>
        <begin position="56"/>
        <end position="83"/>
    </location>
</feature>
<accession>A0ABV5VT72</accession>
<proteinExistence type="predicted"/>
<keyword evidence="3" id="KW-1185">Reference proteome</keyword>
<gene>
    <name evidence="2" type="ORF">ACFFNY_07890</name>
</gene>
<reference evidence="2 3" key="1">
    <citation type="submission" date="2024-09" db="EMBL/GenBank/DDBJ databases">
        <authorList>
            <person name="Sun Q."/>
            <person name="Mori K."/>
        </authorList>
    </citation>
    <scope>NUCLEOTIDE SEQUENCE [LARGE SCALE GENOMIC DNA]</scope>
    <source>
        <strain evidence="2 3">JCM 12520</strain>
    </source>
</reference>
<dbReference type="Pfam" id="PF10835">
    <property type="entry name" value="DUF2573"/>
    <property type="match status" value="1"/>
</dbReference>
<protein>
    <submittedName>
        <fullName evidence="2">YusU family protein</fullName>
    </submittedName>
</protein>
<organism evidence="2 3">
    <name type="scientific">Paenibacillus hodogayensis</name>
    <dbReference type="NCBI Taxonomy" id="279208"/>
    <lineage>
        <taxon>Bacteria</taxon>
        <taxon>Bacillati</taxon>
        <taxon>Bacillota</taxon>
        <taxon>Bacilli</taxon>
        <taxon>Bacillales</taxon>
        <taxon>Paenibacillaceae</taxon>
        <taxon>Paenibacillus</taxon>
    </lineage>
</organism>
<dbReference type="Proteomes" id="UP001589619">
    <property type="component" value="Unassembled WGS sequence"/>
</dbReference>
<comment type="caution">
    <text evidence="2">The sequence shown here is derived from an EMBL/GenBank/DDBJ whole genome shotgun (WGS) entry which is preliminary data.</text>
</comment>
<dbReference type="InterPro" id="IPR020393">
    <property type="entry name" value="Uncharacterised_YusU"/>
</dbReference>